<protein>
    <submittedName>
        <fullName evidence="1">Uncharacterized alpha/beta hydrolase domain</fullName>
    </submittedName>
</protein>
<dbReference type="PANTHER" id="PTHR33840:SF1">
    <property type="entry name" value="TLE1 PHOSPHOLIPASE DOMAIN-CONTAINING PROTEIN"/>
    <property type="match status" value="1"/>
</dbReference>
<organism evidence="1 2">
    <name type="scientific">Vibrio xiamenensis</name>
    <dbReference type="NCBI Taxonomy" id="861298"/>
    <lineage>
        <taxon>Bacteria</taxon>
        <taxon>Pseudomonadati</taxon>
        <taxon>Pseudomonadota</taxon>
        <taxon>Gammaproteobacteria</taxon>
        <taxon>Vibrionales</taxon>
        <taxon>Vibrionaceae</taxon>
        <taxon>Vibrio</taxon>
    </lineage>
</organism>
<dbReference type="STRING" id="861298.SAMN04488136_11926"/>
<name>A0A1G8DBL4_9VIBR</name>
<sequence length="762" mass="85918">MSHPFPPKHSMHWRTSPYTYEQAVSEYDAKGHLLDLTEKPNQASDDQAGSPPEHSLFWQGQTEPIDSVTSEPIQWIEIRIVDEFNQPLDSVVGKLTDANGKVYPVRAARSPIYVQGLAAGQIALSFENQSWFECVEKRKPNLSADDPVQAWLDENQLGKRASQVKLLTATAGDFVELTPNQSLAQRHHAGQADDIVLETGNSYLIRIQGFNYISLHIGVFFDGTANNSYKARWGKRQLDSYSNVWQQKYQLACQQVARQKNISPSEVLIKDLPEECFLPPVKAYQDSAANELTNIEKLYQLYKDYQNDTDCLYNTNELRTKLYITGIGTDNSEQEVGGADNLLGLGLGVGPYGIIAKVDHAIEQIHKRLNSSLNYLQSAALPFLDGIGEVVFDVFGFSRGAAAGRHLVNIISDGESSALAKALKASLDRNTLLIATGFNWQRDYWRAGFVGIFDTVASVVAGVANDEIDLSTHNTNNGDVRLWIDDTFVDNVVHIVANSTTEYRYDFSLNKLNTGSGRKFHEYTVPGAHSDLGGGYHSRTVFNNEGYLLPLLENKLIARASQIINEDSIFQKSMTTKFLIKRLNQRRLREKANGWPVFEPERNYVTVIKERRIGRQIEMIAELRLRRIVEGDLSRLYLRLMFGLAQYYGVVFTNESDNVWTDKDVSYFSVQDVIGNMDFGAFAERVLSLAKQGKVYSELASLTFLKQLMRNNLIHHSAFDSIGMRPNDEGKPQFYRAAFNCRKPIRQDTETGLKTRTSRDNK</sequence>
<proteinExistence type="predicted"/>
<dbReference type="EMBL" id="FNDD01000019">
    <property type="protein sequence ID" value="SDH54730.1"/>
    <property type="molecule type" value="Genomic_DNA"/>
</dbReference>
<dbReference type="PANTHER" id="PTHR33840">
    <property type="match status" value="1"/>
</dbReference>
<dbReference type="AlphaFoldDB" id="A0A1G8DBL4"/>
<gene>
    <name evidence="1" type="ORF">SAMN04488136_11926</name>
</gene>
<dbReference type="GO" id="GO:0016787">
    <property type="term" value="F:hydrolase activity"/>
    <property type="evidence" value="ECO:0007669"/>
    <property type="project" value="UniProtKB-KW"/>
</dbReference>
<accession>A0A1G8DBL4</accession>
<evidence type="ECO:0000313" key="1">
    <source>
        <dbReference type="EMBL" id="SDH54730.1"/>
    </source>
</evidence>
<dbReference type="Proteomes" id="UP000198854">
    <property type="component" value="Unassembled WGS sequence"/>
</dbReference>
<keyword evidence="1" id="KW-0378">Hydrolase</keyword>
<keyword evidence="2" id="KW-1185">Reference proteome</keyword>
<reference evidence="1 2" key="1">
    <citation type="submission" date="2016-10" db="EMBL/GenBank/DDBJ databases">
        <authorList>
            <person name="de Groot N.N."/>
        </authorList>
    </citation>
    <scope>NUCLEOTIDE SEQUENCE [LARGE SCALE GENOMIC DNA]</scope>
    <source>
        <strain evidence="1 2">CGMCC 1.10228</strain>
    </source>
</reference>
<evidence type="ECO:0000313" key="2">
    <source>
        <dbReference type="Proteomes" id="UP000198854"/>
    </source>
</evidence>